<reference evidence="1" key="2">
    <citation type="journal article" date="2023" name="Int. J. Mol. Sci.">
        <title>De Novo Assembly and Annotation of 11 Diverse Shrub Willow (Salix) Genomes Reveals Novel Gene Organization in Sex-Linked Regions.</title>
        <authorList>
            <person name="Hyden B."/>
            <person name="Feng K."/>
            <person name="Yates T.B."/>
            <person name="Jawdy S."/>
            <person name="Cereghino C."/>
            <person name="Smart L.B."/>
            <person name="Muchero W."/>
        </authorList>
    </citation>
    <scope>NUCLEOTIDE SEQUENCE</scope>
    <source>
        <tissue evidence="1">Shoot tip</tissue>
    </source>
</reference>
<protein>
    <submittedName>
        <fullName evidence="1">Uncharacterized protein</fullName>
    </submittedName>
</protein>
<dbReference type="AlphaFoldDB" id="A0A9Q0ZSQ7"/>
<gene>
    <name evidence="1" type="ORF">OIU79_031326</name>
</gene>
<sequence>MDHNKYGGNNKIGFGQRQMLFLNQMNSSVTPVQCYCLKPLKKFCREDGFTTQTFMICTIHMKFCRYLS</sequence>
<comment type="caution">
    <text evidence="1">The sequence shown here is derived from an EMBL/GenBank/DDBJ whole genome shotgun (WGS) entry which is preliminary data.</text>
</comment>
<name>A0A9Q0ZSQ7_SALPP</name>
<organism evidence="1 2">
    <name type="scientific">Salix purpurea</name>
    <name type="common">Purple osier willow</name>
    <dbReference type="NCBI Taxonomy" id="77065"/>
    <lineage>
        <taxon>Eukaryota</taxon>
        <taxon>Viridiplantae</taxon>
        <taxon>Streptophyta</taxon>
        <taxon>Embryophyta</taxon>
        <taxon>Tracheophyta</taxon>
        <taxon>Spermatophyta</taxon>
        <taxon>Magnoliopsida</taxon>
        <taxon>eudicotyledons</taxon>
        <taxon>Gunneridae</taxon>
        <taxon>Pentapetalae</taxon>
        <taxon>rosids</taxon>
        <taxon>fabids</taxon>
        <taxon>Malpighiales</taxon>
        <taxon>Salicaceae</taxon>
        <taxon>Saliceae</taxon>
        <taxon>Salix</taxon>
    </lineage>
</organism>
<reference evidence="1" key="1">
    <citation type="submission" date="2022-11" db="EMBL/GenBank/DDBJ databases">
        <authorList>
            <person name="Hyden B.L."/>
            <person name="Feng K."/>
            <person name="Yates T."/>
            <person name="Jawdy S."/>
            <person name="Smart L.B."/>
            <person name="Muchero W."/>
        </authorList>
    </citation>
    <scope>NUCLEOTIDE SEQUENCE</scope>
    <source>
        <tissue evidence="1">Shoot tip</tissue>
    </source>
</reference>
<dbReference type="Proteomes" id="UP001151532">
    <property type="component" value="Chromosome 19"/>
</dbReference>
<evidence type="ECO:0000313" key="1">
    <source>
        <dbReference type="EMBL" id="KAJ6745152.1"/>
    </source>
</evidence>
<proteinExistence type="predicted"/>
<dbReference type="EMBL" id="JAPFFK010000009">
    <property type="protein sequence ID" value="KAJ6745152.1"/>
    <property type="molecule type" value="Genomic_DNA"/>
</dbReference>
<accession>A0A9Q0ZSQ7</accession>
<keyword evidence="2" id="KW-1185">Reference proteome</keyword>
<evidence type="ECO:0000313" key="2">
    <source>
        <dbReference type="Proteomes" id="UP001151532"/>
    </source>
</evidence>